<feature type="compositionally biased region" description="Polar residues" evidence="1">
    <location>
        <begin position="346"/>
        <end position="357"/>
    </location>
</feature>
<name>A0AAN8EMA9_9EURO</name>
<keyword evidence="3" id="KW-1185">Reference proteome</keyword>
<feature type="compositionally biased region" description="Low complexity" evidence="1">
    <location>
        <begin position="373"/>
        <end position="389"/>
    </location>
</feature>
<gene>
    <name evidence="2" type="ORF">OHC33_004285</name>
</gene>
<dbReference type="AlphaFoldDB" id="A0AAN8EMA9"/>
<evidence type="ECO:0000256" key="1">
    <source>
        <dbReference type="SAM" id="MobiDB-lite"/>
    </source>
</evidence>
<organism evidence="2 3">
    <name type="scientific">Knufia fluminis</name>
    <dbReference type="NCBI Taxonomy" id="191047"/>
    <lineage>
        <taxon>Eukaryota</taxon>
        <taxon>Fungi</taxon>
        <taxon>Dikarya</taxon>
        <taxon>Ascomycota</taxon>
        <taxon>Pezizomycotina</taxon>
        <taxon>Eurotiomycetes</taxon>
        <taxon>Chaetothyriomycetidae</taxon>
        <taxon>Chaetothyriales</taxon>
        <taxon>Trichomeriaceae</taxon>
        <taxon>Knufia</taxon>
    </lineage>
</organism>
<feature type="region of interest" description="Disordered" evidence="1">
    <location>
        <begin position="187"/>
        <end position="224"/>
    </location>
</feature>
<proteinExistence type="predicted"/>
<sequence>MSDDEYYYDPDYEDFHEMLYDADASPDLADDLAEHAMYSPLWQDNPAEELRDYFSDWEYYSDDYFDDDPNLLNGVAKTGDGQKSGGQLITPAKRGRKRKLSEAREHPKLEKRELAALTACLQGTVWKSRSPEPGVSYQTGVDSPVALQLSEEIMRSAYSRRRGFGKGRVKRDESWANDLSLADMGLKAERTVSMHEQPEGDSEEDDVQVDQDAVDDEESFGDEEAVEAEAVLEEPYRVDVQSELAPLDSVVVQEEIDNGRTPRKRRKLSVSARKTRDTTALPTPDGSLDIDASNNAMVEGPQEQEIPVKRGRGRPKKSETISKAPEVEDNKELKPKVGPGRKRKLSVSSATGPTASSRAKRVDTKQDTAESKPAVTTAAATRPTPSRKK</sequence>
<reference evidence="2 3" key="1">
    <citation type="submission" date="2022-12" db="EMBL/GenBank/DDBJ databases">
        <title>Genomic features and morphological characterization of a novel Knufia sp. strain isolated from spacecraft assembly facility.</title>
        <authorList>
            <person name="Teixeira M."/>
            <person name="Chander A.M."/>
            <person name="Stajich J.E."/>
            <person name="Venkateswaran K."/>
        </authorList>
    </citation>
    <scope>NUCLEOTIDE SEQUENCE [LARGE SCALE GENOMIC DNA]</scope>
    <source>
        <strain evidence="2 3">FJI-L2-BK-P2</strain>
    </source>
</reference>
<feature type="compositionally biased region" description="Basic and acidic residues" evidence="1">
    <location>
        <begin position="187"/>
        <end position="198"/>
    </location>
</feature>
<dbReference type="Proteomes" id="UP001316803">
    <property type="component" value="Unassembled WGS sequence"/>
</dbReference>
<feature type="compositionally biased region" description="Basic and acidic residues" evidence="1">
    <location>
        <begin position="360"/>
        <end position="370"/>
    </location>
</feature>
<dbReference type="EMBL" id="JAKLMC020000008">
    <property type="protein sequence ID" value="KAK5954563.1"/>
    <property type="molecule type" value="Genomic_DNA"/>
</dbReference>
<feature type="compositionally biased region" description="Basic and acidic residues" evidence="1">
    <location>
        <begin position="316"/>
        <end position="335"/>
    </location>
</feature>
<feature type="region of interest" description="Disordered" evidence="1">
    <location>
        <begin position="76"/>
        <end position="108"/>
    </location>
</feature>
<evidence type="ECO:0000313" key="3">
    <source>
        <dbReference type="Proteomes" id="UP001316803"/>
    </source>
</evidence>
<evidence type="ECO:0000313" key="2">
    <source>
        <dbReference type="EMBL" id="KAK5954563.1"/>
    </source>
</evidence>
<feature type="compositionally biased region" description="Acidic residues" evidence="1">
    <location>
        <begin position="199"/>
        <end position="224"/>
    </location>
</feature>
<comment type="caution">
    <text evidence="2">The sequence shown here is derived from an EMBL/GenBank/DDBJ whole genome shotgun (WGS) entry which is preliminary data.</text>
</comment>
<feature type="region of interest" description="Disordered" evidence="1">
    <location>
        <begin position="251"/>
        <end position="389"/>
    </location>
</feature>
<protein>
    <submittedName>
        <fullName evidence="2">Uncharacterized protein</fullName>
    </submittedName>
</protein>
<accession>A0AAN8EMA9</accession>